<dbReference type="InterPro" id="IPR009057">
    <property type="entry name" value="Homeodomain-like_sf"/>
</dbReference>
<evidence type="ECO:0000256" key="1">
    <source>
        <dbReference type="ARBA" id="ARBA00023015"/>
    </source>
</evidence>
<gene>
    <name evidence="7" type="ORF">H7C18_16970</name>
</gene>
<keyword evidence="4" id="KW-1133">Transmembrane helix</keyword>
<keyword evidence="3" id="KW-0804">Transcription</keyword>
<keyword evidence="8" id="KW-1185">Reference proteome</keyword>
<dbReference type="PROSITE" id="PS01124">
    <property type="entry name" value="HTH_ARAC_FAMILY_2"/>
    <property type="match status" value="1"/>
</dbReference>
<accession>A0A7X0SMA0</accession>
<dbReference type="PROSITE" id="PS00041">
    <property type="entry name" value="HTH_ARAC_FAMILY_1"/>
    <property type="match status" value="1"/>
</dbReference>
<comment type="caution">
    <text evidence="7">The sequence shown here is derived from an EMBL/GenBank/DDBJ whole genome shotgun (WGS) entry which is preliminary data.</text>
</comment>
<dbReference type="SMART" id="SM00342">
    <property type="entry name" value="HTH_ARAC"/>
    <property type="match status" value="1"/>
</dbReference>
<dbReference type="PANTHER" id="PTHR43280">
    <property type="entry name" value="ARAC-FAMILY TRANSCRIPTIONAL REGULATOR"/>
    <property type="match status" value="1"/>
</dbReference>
<dbReference type="InterPro" id="IPR020449">
    <property type="entry name" value="Tscrpt_reg_AraC-type_HTH"/>
</dbReference>
<evidence type="ECO:0000259" key="6">
    <source>
        <dbReference type="PROSITE" id="PS50887"/>
    </source>
</evidence>
<dbReference type="Gene3D" id="1.10.10.60">
    <property type="entry name" value="Homeodomain-like"/>
    <property type="match status" value="2"/>
</dbReference>
<evidence type="ECO:0000256" key="3">
    <source>
        <dbReference type="ARBA" id="ARBA00023163"/>
    </source>
</evidence>
<feature type="transmembrane region" description="Helical" evidence="4">
    <location>
        <begin position="258"/>
        <end position="279"/>
    </location>
</feature>
<keyword evidence="1" id="KW-0805">Transcription regulation</keyword>
<evidence type="ECO:0000313" key="8">
    <source>
        <dbReference type="Proteomes" id="UP000564644"/>
    </source>
</evidence>
<dbReference type="InterPro" id="IPR018060">
    <property type="entry name" value="HTH_AraC"/>
</dbReference>
<name>A0A7X0SMA0_9BACL</name>
<dbReference type="GO" id="GO:0003700">
    <property type="term" value="F:DNA-binding transcription factor activity"/>
    <property type="evidence" value="ECO:0007669"/>
    <property type="project" value="InterPro"/>
</dbReference>
<dbReference type="InterPro" id="IPR018062">
    <property type="entry name" value="HTH_AraC-typ_CS"/>
</dbReference>
<protein>
    <submittedName>
        <fullName evidence="7">Helix-turn-helix domain-containing protein</fullName>
    </submittedName>
</protein>
<keyword evidence="4" id="KW-0812">Transmembrane</keyword>
<evidence type="ECO:0000259" key="5">
    <source>
        <dbReference type="PROSITE" id="PS01124"/>
    </source>
</evidence>
<dbReference type="PANTHER" id="PTHR43280:SF2">
    <property type="entry name" value="HTH-TYPE TRANSCRIPTIONAL REGULATOR EXSA"/>
    <property type="match status" value="1"/>
</dbReference>
<evidence type="ECO:0000256" key="4">
    <source>
        <dbReference type="SAM" id="Phobius"/>
    </source>
</evidence>
<proteinExistence type="predicted"/>
<keyword evidence="4" id="KW-0472">Membrane</keyword>
<keyword evidence="2" id="KW-0238">DNA-binding</keyword>
<dbReference type="PROSITE" id="PS50887">
    <property type="entry name" value="GGDEF"/>
    <property type="match status" value="1"/>
</dbReference>
<dbReference type="Pfam" id="PF12833">
    <property type="entry name" value="HTH_18"/>
    <property type="match status" value="1"/>
</dbReference>
<feature type="transmembrane region" description="Helical" evidence="4">
    <location>
        <begin position="12"/>
        <end position="34"/>
    </location>
</feature>
<feature type="domain" description="GGDEF" evidence="6">
    <location>
        <begin position="372"/>
        <end position="504"/>
    </location>
</feature>
<reference evidence="7 8" key="1">
    <citation type="submission" date="2020-08" db="EMBL/GenBank/DDBJ databases">
        <title>Cohnella phylogeny.</title>
        <authorList>
            <person name="Dunlap C."/>
        </authorList>
    </citation>
    <scope>NUCLEOTIDE SEQUENCE [LARGE SCALE GENOMIC DNA]</scope>
    <source>
        <strain evidence="7 8">CBP 2801</strain>
    </source>
</reference>
<dbReference type="PRINTS" id="PR00032">
    <property type="entry name" value="HTHARAC"/>
</dbReference>
<dbReference type="Pfam" id="PF17853">
    <property type="entry name" value="GGDEF_2"/>
    <property type="match status" value="1"/>
</dbReference>
<dbReference type="Proteomes" id="UP000564644">
    <property type="component" value="Unassembled WGS sequence"/>
</dbReference>
<organism evidence="7 8">
    <name type="scientific">Cohnella zeiphila</name>
    <dbReference type="NCBI Taxonomy" id="2761120"/>
    <lineage>
        <taxon>Bacteria</taxon>
        <taxon>Bacillati</taxon>
        <taxon>Bacillota</taxon>
        <taxon>Bacilli</taxon>
        <taxon>Bacillales</taxon>
        <taxon>Paenibacillaceae</taxon>
        <taxon>Cohnella</taxon>
    </lineage>
</organism>
<dbReference type="InterPro" id="IPR000160">
    <property type="entry name" value="GGDEF_dom"/>
</dbReference>
<dbReference type="InterPro" id="IPR041522">
    <property type="entry name" value="CdaR_GGDEF"/>
</dbReference>
<evidence type="ECO:0000256" key="2">
    <source>
        <dbReference type="ARBA" id="ARBA00023125"/>
    </source>
</evidence>
<feature type="domain" description="HTH araC/xylS-type" evidence="5">
    <location>
        <begin position="631"/>
        <end position="730"/>
    </location>
</feature>
<dbReference type="EMBL" id="JACJVO010000021">
    <property type="protein sequence ID" value="MBB6732617.1"/>
    <property type="molecule type" value="Genomic_DNA"/>
</dbReference>
<dbReference type="AlphaFoldDB" id="A0A7X0SMA0"/>
<dbReference type="GO" id="GO:0043565">
    <property type="term" value="F:sequence-specific DNA binding"/>
    <property type="evidence" value="ECO:0007669"/>
    <property type="project" value="InterPro"/>
</dbReference>
<dbReference type="SUPFAM" id="SSF46689">
    <property type="entry name" value="Homeodomain-like"/>
    <property type="match status" value="1"/>
</dbReference>
<sequence>MENQKWYRRLHLTYLIILLVSGAVIASIVFNVVYGNLVQENEKASRAYTQRVADSVASSLKNIELTLAARLVGNEAVDDFFNGGSADPQLAEYKASLEISDIRNNPMIYSAYFYRYKDGKVLTGGYAAKLDDFSDKPFVLGASRSPGARWSPVRGYTEYPLIDPPERVVSIVKKRSGNEGLVVLNVKADRLLSAAGALRSDPRFRLAISDGTGQTIYSAGGSSGSKRLAELTNDYTGWRYEGGMAEVGLFEEAVLRSLMPLAIVFLSLAAIYACMAYIARRNLRPLEKIVRQFTSSHQEARTEAAGGGLRTVERAVDAMLDRVSRADRQQAENVRIKRKQFFFDLMEEEEEGLSAPDWREYAKLFGLGGERCALTIAILEIDRYVPLLRRDREALLDSKRRLGEAAARLQNGGAGVVALDWISGDRLALLLKAELASDLVVAASEHLLNELLERAERELAFTVTVGLGTVAGSLAEAAMSFREALSALQYKMTAGNNRMIVYREIRDMETGIDSRYFKWLEDLIHHFRIPVTEWKSDFAKIFDHLEDRVLKNEEMQLLLNYFTHRFAREMEEISPEISGYWHAVTFPLMTGALRETGAVAEIRPLYEALIEELYGKYAAMLESGDGNRVVYEARKYIEEEYANPDLSLSHLSDRFGINGKYLSQLFKDEFGVKFVDFLIGLRISQSQKLLRDTELSVNEISRRVGYEHAISFGRVFKKSVGVSPGDYRKAMRPAGDIRSGAEKPV</sequence>
<evidence type="ECO:0000313" key="7">
    <source>
        <dbReference type="EMBL" id="MBB6732617.1"/>
    </source>
</evidence>
<dbReference type="RefSeq" id="WP_185130282.1">
    <property type="nucleotide sequence ID" value="NZ_JACJVO010000021.1"/>
</dbReference>